<protein>
    <submittedName>
        <fullName evidence="1">Uncharacterized protein</fullName>
    </submittedName>
</protein>
<sequence>MFSFSIALLIILNLEKIMTTSSPITPVSEETRALVNQKMANESDEIKQKAGELVDLIKKRAESELSAADQITRETYHQAISQAKATLNQTETFFQEQGNALDQSLKELNDDASRKWDTFVAELKGMGDRFDKAVNSAWAALIKES</sequence>
<reference evidence="1 2" key="1">
    <citation type="journal article" date="2008" name="Proc. Natl. Acad. Sci. U.S.A.">
        <title>Niche adaptation and genome expansion in the chlorophyll d-producing cyanobacterium Acaryochloris marina.</title>
        <authorList>
            <person name="Swingley W.D."/>
            <person name="Chen M."/>
            <person name="Cheung P.C."/>
            <person name="Conrad A.L."/>
            <person name="Dejesa L.C."/>
            <person name="Hao J."/>
            <person name="Honchak B.M."/>
            <person name="Karbach L.E."/>
            <person name="Kurdoglu A."/>
            <person name="Lahiri S."/>
            <person name="Mastrian S.D."/>
            <person name="Miyashita H."/>
            <person name="Page L."/>
            <person name="Ramakrishna P."/>
            <person name="Satoh S."/>
            <person name="Sattley W.M."/>
            <person name="Shimada Y."/>
            <person name="Taylor H.L."/>
            <person name="Tomo T."/>
            <person name="Tsuchiya T."/>
            <person name="Wang Z.T."/>
            <person name="Raymond J."/>
            <person name="Mimuro M."/>
            <person name="Blankenship R.E."/>
            <person name="Touchman J.W."/>
        </authorList>
    </citation>
    <scope>NUCLEOTIDE SEQUENCE [LARGE SCALE GENOMIC DNA]</scope>
    <source>
        <strain evidence="2">MBIC 11017</strain>
    </source>
</reference>
<dbReference type="HOGENOM" id="CLU_147384_0_0_3"/>
<gene>
    <name evidence="1" type="ordered locus">AM1_0164</name>
</gene>
<evidence type="ECO:0000313" key="1">
    <source>
        <dbReference type="EMBL" id="ABW25250.1"/>
    </source>
</evidence>
<keyword evidence="2" id="KW-1185">Reference proteome</keyword>
<dbReference type="KEGG" id="amr:AM1_0164"/>
<proteinExistence type="predicted"/>
<dbReference type="EMBL" id="CP000828">
    <property type="protein sequence ID" value="ABW25250.1"/>
    <property type="molecule type" value="Genomic_DNA"/>
</dbReference>
<evidence type="ECO:0000313" key="2">
    <source>
        <dbReference type="Proteomes" id="UP000000268"/>
    </source>
</evidence>
<accession>B0C7J0</accession>
<organism evidence="1 2">
    <name type="scientific">Acaryochloris marina (strain MBIC 11017)</name>
    <dbReference type="NCBI Taxonomy" id="329726"/>
    <lineage>
        <taxon>Bacteria</taxon>
        <taxon>Bacillati</taxon>
        <taxon>Cyanobacteriota</taxon>
        <taxon>Cyanophyceae</taxon>
        <taxon>Acaryochloridales</taxon>
        <taxon>Acaryochloridaceae</taxon>
        <taxon>Acaryochloris</taxon>
    </lineage>
</organism>
<dbReference type="Proteomes" id="UP000000268">
    <property type="component" value="Chromosome"/>
</dbReference>
<dbReference type="AlphaFoldDB" id="B0C7J0"/>
<name>B0C7J0_ACAM1</name>